<dbReference type="EMBL" id="FOIT01000002">
    <property type="protein sequence ID" value="SEV92165.1"/>
    <property type="molecule type" value="Genomic_DNA"/>
</dbReference>
<keyword evidence="5" id="KW-1185">Reference proteome</keyword>
<reference evidence="4 5" key="1">
    <citation type="submission" date="2016-10" db="EMBL/GenBank/DDBJ databases">
        <authorList>
            <person name="Varghese N."/>
            <person name="Submissions S."/>
        </authorList>
    </citation>
    <scope>NUCLEOTIDE SEQUENCE [LARGE SCALE GENOMIC DNA]</scope>
    <source>
        <strain evidence="4 5">IBRC-M10081</strain>
    </source>
</reference>
<proteinExistence type="inferred from homology"/>
<dbReference type="AlphaFoldDB" id="A0A662Z288"/>
<keyword evidence="2" id="KW-0175">Coiled coil</keyword>
<dbReference type="PANTHER" id="PTHR33795:SF1">
    <property type="entry name" value="INSERTION ELEMENT IS150 PROTEIN INSJ"/>
    <property type="match status" value="1"/>
</dbReference>
<dbReference type="RefSeq" id="WP_091474112.1">
    <property type="nucleotide sequence ID" value="NZ_FOIT01000002.1"/>
</dbReference>
<feature type="domain" description="Insertion element IS150 protein InsJ-like helix-turn-helix" evidence="3">
    <location>
        <begin position="128"/>
        <end position="179"/>
    </location>
</feature>
<evidence type="ECO:0000256" key="1">
    <source>
        <dbReference type="ARBA" id="ARBA00038232"/>
    </source>
</evidence>
<evidence type="ECO:0000313" key="4">
    <source>
        <dbReference type="EMBL" id="SEV92165.1"/>
    </source>
</evidence>
<dbReference type="GO" id="GO:0043565">
    <property type="term" value="F:sequence-specific DNA binding"/>
    <property type="evidence" value="ECO:0007669"/>
    <property type="project" value="InterPro"/>
</dbReference>
<protein>
    <submittedName>
        <fullName evidence="4">Helix-turn-helix domain-containing protein</fullName>
    </submittedName>
</protein>
<dbReference type="PANTHER" id="PTHR33795">
    <property type="entry name" value="INSERTION ELEMENT IS150 PROTEIN INSJ"/>
    <property type="match status" value="1"/>
</dbReference>
<accession>A0A662Z288</accession>
<evidence type="ECO:0000256" key="2">
    <source>
        <dbReference type="SAM" id="Coils"/>
    </source>
</evidence>
<evidence type="ECO:0000313" key="5">
    <source>
        <dbReference type="Proteomes" id="UP000243605"/>
    </source>
</evidence>
<dbReference type="InterPro" id="IPR010921">
    <property type="entry name" value="Trp_repressor/repl_initiator"/>
</dbReference>
<gene>
    <name evidence="4" type="ORF">SAMN05192557_0782</name>
</gene>
<dbReference type="OrthoDB" id="9797531at2"/>
<dbReference type="Pfam" id="PF13518">
    <property type="entry name" value="HTH_28"/>
    <property type="match status" value="2"/>
</dbReference>
<comment type="similarity">
    <text evidence="1">Belongs to the IS150/IS1296 orfA family.</text>
</comment>
<dbReference type="Gene3D" id="1.10.10.10">
    <property type="entry name" value="Winged helix-like DNA-binding domain superfamily/Winged helix DNA-binding domain"/>
    <property type="match status" value="1"/>
</dbReference>
<sequence length="223" mass="26942">MARHRSFEEKIQIIEYYLNHGDRKKTAELFDISPDTIKSWMRSYNEKGVESLKVRMRHNTYSAGFKEMIVLEYLKENIGYRTLSLKYNIHGKTTVRRRVMEYTRGKQLKSTFGDKLTMVKSRKTTYEERLKIAQYHETHNVSFRELAELFGVTYQQAYQYVKKYQASGQFGLVDRRGHRKSDNERTEVEQLKRDLEIERRKRKRAEVENAFLKKLEELERRHK</sequence>
<dbReference type="Proteomes" id="UP000243605">
    <property type="component" value="Unassembled WGS sequence"/>
</dbReference>
<dbReference type="SUPFAM" id="SSF48295">
    <property type="entry name" value="TrpR-like"/>
    <property type="match status" value="3"/>
</dbReference>
<evidence type="ECO:0000259" key="3">
    <source>
        <dbReference type="Pfam" id="PF13518"/>
    </source>
</evidence>
<dbReference type="InterPro" id="IPR036388">
    <property type="entry name" value="WH-like_DNA-bd_sf"/>
</dbReference>
<name>A0A662Z288_9STAP</name>
<dbReference type="InterPro" id="IPR052057">
    <property type="entry name" value="IS150/IS1296_orfA-like"/>
</dbReference>
<feature type="coiled-coil region" evidence="2">
    <location>
        <begin position="178"/>
        <end position="215"/>
    </location>
</feature>
<organism evidence="4 5">
    <name type="scientific">Aliicoccus persicus</name>
    <dbReference type="NCBI Taxonomy" id="930138"/>
    <lineage>
        <taxon>Bacteria</taxon>
        <taxon>Bacillati</taxon>
        <taxon>Bacillota</taxon>
        <taxon>Bacilli</taxon>
        <taxon>Bacillales</taxon>
        <taxon>Staphylococcaceae</taxon>
        <taxon>Aliicoccus</taxon>
    </lineage>
</organism>
<dbReference type="InterPro" id="IPR055247">
    <property type="entry name" value="InsJ-like_HTH"/>
</dbReference>
<feature type="domain" description="Insertion element IS150 protein InsJ-like helix-turn-helix" evidence="3">
    <location>
        <begin position="9"/>
        <end position="53"/>
    </location>
</feature>